<evidence type="ECO:0000313" key="4">
    <source>
        <dbReference type="Proteomes" id="UP000265808"/>
    </source>
</evidence>
<evidence type="ECO:0000313" key="2">
    <source>
        <dbReference type="EMBL" id="RHC09877.1"/>
    </source>
</evidence>
<sequence>MKKVLFRIIIPMLILAVWMIMCYPVCAKADGFDYFLYWIMVGCPYGIRKMSMFIVSKNLGIAGSIGILALDCIIGGLIGGMIVIIRIINTVMEIIKLISGTFGHNVQKCE</sequence>
<comment type="caution">
    <text evidence="3">The sequence shown here is derived from an EMBL/GenBank/DDBJ whole genome shotgun (WGS) entry which is preliminary data.</text>
</comment>
<keyword evidence="1" id="KW-0812">Transmembrane</keyword>
<keyword evidence="1" id="KW-1133">Transmembrane helix</keyword>
<gene>
    <name evidence="3" type="ORF">DW222_00070</name>
    <name evidence="2" type="ORF">DW859_00145</name>
</gene>
<evidence type="ECO:0000313" key="3">
    <source>
        <dbReference type="EMBL" id="RHH20883.1"/>
    </source>
</evidence>
<feature type="transmembrane region" description="Helical" evidence="1">
    <location>
        <begin position="6"/>
        <end position="27"/>
    </location>
</feature>
<feature type="transmembrane region" description="Helical" evidence="1">
    <location>
        <begin position="34"/>
        <end position="55"/>
    </location>
</feature>
<dbReference type="EMBL" id="QRJH01000001">
    <property type="protein sequence ID" value="RHH20883.1"/>
    <property type="molecule type" value="Genomic_DNA"/>
</dbReference>
<dbReference type="AlphaFoldDB" id="A0A414W555"/>
<dbReference type="Pfam" id="PF19517">
    <property type="entry name" value="DUF6050"/>
    <property type="match status" value="1"/>
</dbReference>
<evidence type="ECO:0000313" key="5">
    <source>
        <dbReference type="Proteomes" id="UP000284024"/>
    </source>
</evidence>
<proteinExistence type="predicted"/>
<evidence type="ECO:0000256" key="1">
    <source>
        <dbReference type="SAM" id="Phobius"/>
    </source>
</evidence>
<dbReference type="Proteomes" id="UP000265808">
    <property type="component" value="Unassembled WGS sequence"/>
</dbReference>
<protein>
    <submittedName>
        <fullName evidence="3">ABC transporter permease</fullName>
    </submittedName>
</protein>
<dbReference type="Proteomes" id="UP000284024">
    <property type="component" value="Unassembled WGS sequence"/>
</dbReference>
<organism evidence="3 5">
    <name type="scientific">Blautia obeum</name>
    <dbReference type="NCBI Taxonomy" id="40520"/>
    <lineage>
        <taxon>Bacteria</taxon>
        <taxon>Bacillati</taxon>
        <taxon>Bacillota</taxon>
        <taxon>Clostridia</taxon>
        <taxon>Lachnospirales</taxon>
        <taxon>Lachnospiraceae</taxon>
        <taxon>Blautia</taxon>
    </lineage>
</organism>
<feature type="transmembrane region" description="Helical" evidence="1">
    <location>
        <begin position="61"/>
        <end position="88"/>
    </location>
</feature>
<dbReference type="EMBL" id="QSHL01000001">
    <property type="protein sequence ID" value="RHC09877.1"/>
    <property type="molecule type" value="Genomic_DNA"/>
</dbReference>
<name>A0A414W555_9FIRM</name>
<dbReference type="InterPro" id="IPR046113">
    <property type="entry name" value="DUF6050"/>
</dbReference>
<accession>A0A414W555</accession>
<dbReference type="RefSeq" id="WP_022388974.1">
    <property type="nucleotide sequence ID" value="NZ_JAAILP010000025.1"/>
</dbReference>
<reference evidence="4 5" key="1">
    <citation type="submission" date="2018-08" db="EMBL/GenBank/DDBJ databases">
        <title>A genome reference for cultivated species of the human gut microbiota.</title>
        <authorList>
            <person name="Zou Y."/>
            <person name="Xue W."/>
            <person name="Luo G."/>
        </authorList>
    </citation>
    <scope>NUCLEOTIDE SEQUENCE [LARGE SCALE GENOMIC DNA]</scope>
    <source>
        <strain evidence="3 5">AM18-2AC</strain>
        <strain evidence="2 4">AM37-4AC</strain>
    </source>
</reference>
<keyword evidence="1" id="KW-0472">Membrane</keyword>